<gene>
    <name evidence="2" type="ORF">B0A55_09561</name>
</gene>
<dbReference type="CDD" id="cd02440">
    <property type="entry name" value="AdoMet_MTases"/>
    <property type="match status" value="1"/>
</dbReference>
<dbReference type="GO" id="GO:0008168">
    <property type="term" value="F:methyltransferase activity"/>
    <property type="evidence" value="ECO:0007669"/>
    <property type="project" value="TreeGrafter"/>
</dbReference>
<organism evidence="2 3">
    <name type="scientific">Friedmanniomyces simplex</name>
    <dbReference type="NCBI Taxonomy" id="329884"/>
    <lineage>
        <taxon>Eukaryota</taxon>
        <taxon>Fungi</taxon>
        <taxon>Dikarya</taxon>
        <taxon>Ascomycota</taxon>
        <taxon>Pezizomycotina</taxon>
        <taxon>Dothideomycetes</taxon>
        <taxon>Dothideomycetidae</taxon>
        <taxon>Mycosphaerellales</taxon>
        <taxon>Teratosphaeriaceae</taxon>
        <taxon>Friedmanniomyces</taxon>
    </lineage>
</organism>
<dbReference type="AlphaFoldDB" id="A0A4U0WR19"/>
<evidence type="ECO:0000313" key="3">
    <source>
        <dbReference type="Proteomes" id="UP000309340"/>
    </source>
</evidence>
<reference evidence="2 3" key="1">
    <citation type="submission" date="2017-03" db="EMBL/GenBank/DDBJ databases">
        <title>Genomes of endolithic fungi from Antarctica.</title>
        <authorList>
            <person name="Coleine C."/>
            <person name="Masonjones S."/>
            <person name="Stajich J.E."/>
        </authorList>
    </citation>
    <scope>NUCLEOTIDE SEQUENCE [LARGE SCALE GENOMIC DNA]</scope>
    <source>
        <strain evidence="2 3">CCFEE 5184</strain>
    </source>
</reference>
<protein>
    <recommendedName>
        <fullName evidence="4">Methyltransferase domain-containing protein</fullName>
    </recommendedName>
</protein>
<dbReference type="PANTHER" id="PTHR43591:SF24">
    <property type="entry name" value="2-METHOXY-6-POLYPRENYL-1,4-BENZOQUINOL METHYLASE, MITOCHONDRIAL"/>
    <property type="match status" value="1"/>
</dbReference>
<sequence length="350" mass="39804">MPAKLKTKDNTATYSGKASADTPGTPSRRADQSIFATMTEPDRTTSDYASHAPTYHTNKDSPYVLPNGGPEHARLETQARHLSAIMGGRVIHSPILDNAVERILDVGCGTGVVSDHLARSFPTADVIGLDLSPVPQLRDRPSNVRFVQGNILTDSPSEWKASRDSESRERSQKLPDEAAFDLIYSRLLVCGMSEWPRYIRKEFSLLKSGGWAEVHDVDWIWYDKQDRIISDDWPWWRELRSVGESRGLDFSCASRAQQWMKDAGFVDVQFNTYRWPFGGKWEKEKVWQEFGDYGSSAMTDMVWHMVPRMMEGRPGVTSETIDQMRADMKRDFAPEEGKHWVFYATCGRKP</sequence>
<proteinExistence type="predicted"/>
<comment type="caution">
    <text evidence="2">The sequence shown here is derived from an EMBL/GenBank/DDBJ whole genome shotgun (WGS) entry which is preliminary data.</text>
</comment>
<dbReference type="OrthoDB" id="10017101at2759"/>
<dbReference type="PANTHER" id="PTHR43591">
    <property type="entry name" value="METHYLTRANSFERASE"/>
    <property type="match status" value="1"/>
</dbReference>
<keyword evidence="3" id="KW-1185">Reference proteome</keyword>
<name>A0A4U0WR19_9PEZI</name>
<dbReference type="Pfam" id="PF13489">
    <property type="entry name" value="Methyltransf_23"/>
    <property type="match status" value="1"/>
</dbReference>
<dbReference type="STRING" id="329884.A0A4U0WR19"/>
<dbReference type="SUPFAM" id="SSF53335">
    <property type="entry name" value="S-adenosyl-L-methionine-dependent methyltransferases"/>
    <property type="match status" value="1"/>
</dbReference>
<dbReference type="Gene3D" id="3.40.50.150">
    <property type="entry name" value="Vaccinia Virus protein VP39"/>
    <property type="match status" value="1"/>
</dbReference>
<accession>A0A4U0WR19</accession>
<feature type="region of interest" description="Disordered" evidence="1">
    <location>
        <begin position="1"/>
        <end position="60"/>
    </location>
</feature>
<evidence type="ECO:0008006" key="4">
    <source>
        <dbReference type="Google" id="ProtNLM"/>
    </source>
</evidence>
<dbReference type="Proteomes" id="UP000309340">
    <property type="component" value="Unassembled WGS sequence"/>
</dbReference>
<dbReference type="InterPro" id="IPR029063">
    <property type="entry name" value="SAM-dependent_MTases_sf"/>
</dbReference>
<evidence type="ECO:0000256" key="1">
    <source>
        <dbReference type="SAM" id="MobiDB-lite"/>
    </source>
</evidence>
<dbReference type="EMBL" id="NAJQ01000743">
    <property type="protein sequence ID" value="TKA65367.1"/>
    <property type="molecule type" value="Genomic_DNA"/>
</dbReference>
<evidence type="ECO:0000313" key="2">
    <source>
        <dbReference type="EMBL" id="TKA65367.1"/>
    </source>
</evidence>